<proteinExistence type="predicted"/>
<feature type="domain" description="HTH tetR-type" evidence="5">
    <location>
        <begin position="16"/>
        <end position="76"/>
    </location>
</feature>
<dbReference type="Proteomes" id="UP000658127">
    <property type="component" value="Unassembled WGS sequence"/>
</dbReference>
<dbReference type="InterPro" id="IPR004111">
    <property type="entry name" value="Repressor_TetR_C"/>
</dbReference>
<dbReference type="InterPro" id="IPR009057">
    <property type="entry name" value="Homeodomain-like_sf"/>
</dbReference>
<dbReference type="SUPFAM" id="SSF46689">
    <property type="entry name" value="Homeodomain-like"/>
    <property type="match status" value="1"/>
</dbReference>
<reference evidence="7" key="1">
    <citation type="journal article" date="2019" name="Int. J. Syst. Evol. Microbiol.">
        <title>The Global Catalogue of Microorganisms (GCM) 10K type strain sequencing project: providing services to taxonomists for standard genome sequencing and annotation.</title>
        <authorList>
            <consortium name="The Broad Institute Genomics Platform"/>
            <consortium name="The Broad Institute Genome Sequencing Center for Infectious Disease"/>
            <person name="Wu L."/>
            <person name="Ma J."/>
        </authorList>
    </citation>
    <scope>NUCLEOTIDE SEQUENCE [LARGE SCALE GENOMIC DNA]</scope>
    <source>
        <strain evidence="7">CGMCC 4.7329</strain>
    </source>
</reference>
<dbReference type="PANTHER" id="PTHR30055:SF151">
    <property type="entry name" value="TRANSCRIPTIONAL REGULATORY PROTEIN"/>
    <property type="match status" value="1"/>
</dbReference>
<evidence type="ECO:0000259" key="5">
    <source>
        <dbReference type="PROSITE" id="PS50977"/>
    </source>
</evidence>
<evidence type="ECO:0000256" key="4">
    <source>
        <dbReference type="PROSITE-ProRule" id="PRU00335"/>
    </source>
</evidence>
<dbReference type="EMBL" id="BMNE01000006">
    <property type="protein sequence ID" value="GGN91127.1"/>
    <property type="molecule type" value="Genomic_DNA"/>
</dbReference>
<protein>
    <submittedName>
        <fullName evidence="6">TetR family transcriptional regulator</fullName>
    </submittedName>
</protein>
<evidence type="ECO:0000313" key="6">
    <source>
        <dbReference type="EMBL" id="GGN91127.1"/>
    </source>
</evidence>
<dbReference type="InterPro" id="IPR036271">
    <property type="entry name" value="Tet_transcr_reg_TetR-rel_C_sf"/>
</dbReference>
<dbReference type="RefSeq" id="WP_189032990.1">
    <property type="nucleotide sequence ID" value="NZ_BMNE01000006.1"/>
</dbReference>
<dbReference type="PANTHER" id="PTHR30055">
    <property type="entry name" value="HTH-TYPE TRANSCRIPTIONAL REGULATOR RUTR"/>
    <property type="match status" value="1"/>
</dbReference>
<evidence type="ECO:0000256" key="1">
    <source>
        <dbReference type="ARBA" id="ARBA00023015"/>
    </source>
</evidence>
<evidence type="ECO:0000256" key="3">
    <source>
        <dbReference type="ARBA" id="ARBA00023163"/>
    </source>
</evidence>
<keyword evidence="7" id="KW-1185">Reference proteome</keyword>
<dbReference type="PROSITE" id="PS50977">
    <property type="entry name" value="HTH_TETR_2"/>
    <property type="match status" value="1"/>
</dbReference>
<keyword evidence="2 4" id="KW-0238">DNA-binding</keyword>
<dbReference type="SUPFAM" id="SSF48498">
    <property type="entry name" value="Tetracyclin repressor-like, C-terminal domain"/>
    <property type="match status" value="1"/>
</dbReference>
<organism evidence="6 7">
    <name type="scientific">Nocardia rhizosphaerihabitans</name>
    <dbReference type="NCBI Taxonomy" id="1691570"/>
    <lineage>
        <taxon>Bacteria</taxon>
        <taxon>Bacillati</taxon>
        <taxon>Actinomycetota</taxon>
        <taxon>Actinomycetes</taxon>
        <taxon>Mycobacteriales</taxon>
        <taxon>Nocardiaceae</taxon>
        <taxon>Nocardia</taxon>
    </lineage>
</organism>
<comment type="caution">
    <text evidence="6">The sequence shown here is derived from an EMBL/GenBank/DDBJ whole genome shotgun (WGS) entry which is preliminary data.</text>
</comment>
<dbReference type="Gene3D" id="1.10.357.10">
    <property type="entry name" value="Tetracycline Repressor, domain 2"/>
    <property type="match status" value="1"/>
</dbReference>
<feature type="DNA-binding region" description="H-T-H motif" evidence="4">
    <location>
        <begin position="39"/>
        <end position="58"/>
    </location>
</feature>
<keyword evidence="1" id="KW-0805">Transcription regulation</keyword>
<dbReference type="InterPro" id="IPR050109">
    <property type="entry name" value="HTH-type_TetR-like_transc_reg"/>
</dbReference>
<sequence>MNAAPVSRRVRPAKAPLSREVVIETGLRILDTDGLAALTMRRVAQELDTGAASLYVYVAHRDDLMTGMLDHVLSTVTTPSGGDWRQRLTTLVENAIEALGRHEGLALHAFARIPATEHALGLIEHLLALLREGGLDPATATGAVDLIHRHITAEAAERAACNLAGGSEYITERFAELPAERYPTIVALRAQRPSSGDARARWALRALLDGIIATPVDAR</sequence>
<dbReference type="InterPro" id="IPR001647">
    <property type="entry name" value="HTH_TetR"/>
</dbReference>
<keyword evidence="3" id="KW-0804">Transcription</keyword>
<evidence type="ECO:0000313" key="7">
    <source>
        <dbReference type="Proteomes" id="UP000658127"/>
    </source>
</evidence>
<name>A0ABQ2KS30_9NOCA</name>
<evidence type="ECO:0000256" key="2">
    <source>
        <dbReference type="ARBA" id="ARBA00023125"/>
    </source>
</evidence>
<accession>A0ABQ2KS30</accession>
<gene>
    <name evidence="6" type="ORF">GCM10011610_51060</name>
</gene>
<dbReference type="Pfam" id="PF02909">
    <property type="entry name" value="TetR_C_1"/>
    <property type="match status" value="1"/>
</dbReference>